<accession>A0A849KKB8</accession>
<dbReference type="EMBL" id="JABFCS010000001">
    <property type="protein sequence ID" value="NNU45235.1"/>
    <property type="molecule type" value="Genomic_DNA"/>
</dbReference>
<sequence length="163" mass="18370">MRLKLDDLRQITARGEWKALAASVAATDTAVLRREDFETYWIEAGHQIREQVDDDRALIRLLRKMLPPYSGPGLDLYRGENVNRWRAGRLGLAWTLDVETARMFGRGLNAFYGGGVLLRARFEAPAILSAPSEHSRYLDEGQFTVDPFAGTGMVVIEVYPEVT</sequence>
<dbReference type="AlphaFoldDB" id="A0A849KKB8"/>
<evidence type="ECO:0000313" key="2">
    <source>
        <dbReference type="Proteomes" id="UP000552954"/>
    </source>
</evidence>
<keyword evidence="2" id="KW-1185">Reference proteome</keyword>
<reference evidence="1 2" key="1">
    <citation type="submission" date="2020-05" db="EMBL/GenBank/DDBJ databases">
        <authorList>
            <person name="Khan S.A."/>
            <person name="Jeon C.O."/>
            <person name="Chun B.H."/>
        </authorList>
    </citation>
    <scope>NUCLEOTIDE SEQUENCE [LARGE SCALE GENOMIC DNA]</scope>
    <source>
        <strain evidence="1 2">B156</strain>
    </source>
</reference>
<name>A0A849KKB8_9BURK</name>
<reference evidence="1 2" key="2">
    <citation type="submission" date="2020-06" db="EMBL/GenBank/DDBJ databases">
        <title>Ramlibacter rhizophilus sp. nov., isolated from rhizosphere soil of national flower Mugunghwa from South Korea.</title>
        <authorList>
            <person name="Zheng-Fei Y."/>
            <person name="Huan T."/>
        </authorList>
    </citation>
    <scope>NUCLEOTIDE SEQUENCE [LARGE SCALE GENOMIC DNA]</scope>
    <source>
        <strain evidence="1 2">B156</strain>
    </source>
</reference>
<organism evidence="1 2">
    <name type="scientific">Ramlibacter montanisoli</name>
    <dbReference type="NCBI Taxonomy" id="2732512"/>
    <lineage>
        <taxon>Bacteria</taxon>
        <taxon>Pseudomonadati</taxon>
        <taxon>Pseudomonadota</taxon>
        <taxon>Betaproteobacteria</taxon>
        <taxon>Burkholderiales</taxon>
        <taxon>Comamonadaceae</taxon>
        <taxon>Ramlibacter</taxon>
    </lineage>
</organism>
<dbReference type="Proteomes" id="UP000552954">
    <property type="component" value="Unassembled WGS sequence"/>
</dbReference>
<dbReference type="RefSeq" id="WP_171562880.1">
    <property type="nucleotide sequence ID" value="NZ_JABFCS010000001.1"/>
</dbReference>
<protein>
    <submittedName>
        <fullName evidence="1">Uncharacterized protein</fullName>
    </submittedName>
</protein>
<comment type="caution">
    <text evidence="1">The sequence shown here is derived from an EMBL/GenBank/DDBJ whole genome shotgun (WGS) entry which is preliminary data.</text>
</comment>
<evidence type="ECO:0000313" key="1">
    <source>
        <dbReference type="EMBL" id="NNU45235.1"/>
    </source>
</evidence>
<proteinExistence type="predicted"/>
<gene>
    <name evidence="1" type="ORF">HK415_21915</name>
</gene>